<dbReference type="GO" id="GO:0007154">
    <property type="term" value="P:cell communication"/>
    <property type="evidence" value="ECO:0007669"/>
    <property type="project" value="InterPro"/>
</dbReference>
<dbReference type="CDD" id="cd00146">
    <property type="entry name" value="PKD"/>
    <property type="match status" value="1"/>
</dbReference>
<dbReference type="FunFam" id="2.60.40.10:FF:000270">
    <property type="entry name" value="Cell surface protein"/>
    <property type="match status" value="1"/>
</dbReference>
<sequence>MKKILLGISVLFLGSATTAQTTINFDDDTKWTAGAGGSITSYQPDHEYVDGDFSAIGGDGLRQGSADQGGVPGALGTYSWRLRNDAAVVWTATIATGGVSSFSIDARAWDNSPSPDYKIEVSTDLGSTWDSITTIDNSSLSNSLNWTTFNGTVNSPNNDIYVRLVPNGSTERIMIDNFTWSPFGATLDTIATITTADLSVMENIGTVDVTVELNQPAVLDQTVDLVLSSGNAAVLGNYTTQTITFTGGSTSETVTINVTQGQLSSASETFDFILSNPSTDLVLGTDTDFQLTVNQLPTNPSACSEIFFSEYIESSSDKALEIYNPTTSVVDLSNYQIKRYNNGASTPSSTLSLTGLLVPGDVFVISNSSAAPAILAESDLTSSITNFNGNDAIELFNSSTNEPIDIIGEIGIDPGTSWEVGTDSTENLTMIRMSSVSAGNLTWFGGSQAEWDTYGLNEFSYIGSHAGSGCPGPANPVANASGSRSYCVGDTIQLINNSFGGTSPYTANWSVSGVPFSSGDTLSYEATSAATISITLSITDDNSVSDDTTFNVVVRANPSAGFNLSTNSICEGDTSTITSTGPGPGIYTYTYQITPTSGVVNSSGPTGDGYFTSGTAGSYDVTQTLTNSYGCSDTAMHTITVNPLDDASFAALPDICDNEILTLVHPDNSGTWSGTGVTDGGNGMGDFSSTSTGDHYITYTTSGVCSDTFTDTVEVFAAPAANFTFTGSIDVDFTDSSTGTPTSYLWDFGDGNTSTQANPSHSYAADGTYTVCLSVDNAEGCSDSTCQSVTIAGVGINEFSDSDISFYPNPANDELTISSNKPVNVIVYNVIGEQVLNSRVNANQTISVAHLEAGSYFIQFERNGERFTEKLTIE</sequence>
<evidence type="ECO:0000256" key="2">
    <source>
        <dbReference type="ARBA" id="ARBA00022737"/>
    </source>
</evidence>
<evidence type="ECO:0000256" key="4">
    <source>
        <dbReference type="SAM" id="SignalP"/>
    </source>
</evidence>
<dbReference type="PROSITE" id="PS50093">
    <property type="entry name" value="PKD"/>
    <property type="match status" value="1"/>
</dbReference>
<evidence type="ECO:0008006" key="9">
    <source>
        <dbReference type="Google" id="ProtNLM"/>
    </source>
</evidence>
<name>A0A916NQA4_9FLAO</name>
<dbReference type="InterPro" id="IPR035986">
    <property type="entry name" value="PKD_dom_sf"/>
</dbReference>
<organism evidence="7 8">
    <name type="scientific">Parvicella tangerina</name>
    <dbReference type="NCBI Taxonomy" id="2829795"/>
    <lineage>
        <taxon>Bacteria</taxon>
        <taxon>Pseudomonadati</taxon>
        <taxon>Bacteroidota</taxon>
        <taxon>Flavobacteriia</taxon>
        <taxon>Flavobacteriales</taxon>
        <taxon>Parvicellaceae</taxon>
        <taxon>Parvicella</taxon>
    </lineage>
</organism>
<dbReference type="InterPro" id="IPR013783">
    <property type="entry name" value="Ig-like_fold"/>
</dbReference>
<dbReference type="Gene3D" id="2.60.40.10">
    <property type="entry name" value="Immunoglobulins"/>
    <property type="match status" value="3"/>
</dbReference>
<dbReference type="InterPro" id="IPR026444">
    <property type="entry name" value="Secre_tail"/>
</dbReference>
<accession>A0A916NQA4</accession>
<dbReference type="SMART" id="SM00089">
    <property type="entry name" value="PKD"/>
    <property type="match status" value="3"/>
</dbReference>
<dbReference type="Pfam" id="PF03160">
    <property type="entry name" value="Calx-beta"/>
    <property type="match status" value="1"/>
</dbReference>
<evidence type="ECO:0000313" key="7">
    <source>
        <dbReference type="EMBL" id="CAG5078608.1"/>
    </source>
</evidence>
<feature type="domain" description="LTD" evidence="6">
    <location>
        <begin position="294"/>
        <end position="416"/>
    </location>
</feature>
<dbReference type="InterPro" id="IPR022409">
    <property type="entry name" value="PKD/Chitinase_dom"/>
</dbReference>
<feature type="signal peptide" evidence="4">
    <location>
        <begin position="1"/>
        <end position="21"/>
    </location>
</feature>
<dbReference type="InterPro" id="IPR003644">
    <property type="entry name" value="Calx_beta"/>
</dbReference>
<dbReference type="NCBIfam" id="TIGR04183">
    <property type="entry name" value="Por_Secre_tail"/>
    <property type="match status" value="1"/>
</dbReference>
<dbReference type="InterPro" id="IPR038081">
    <property type="entry name" value="CalX-like_sf"/>
</dbReference>
<dbReference type="GO" id="GO:0016020">
    <property type="term" value="C:membrane"/>
    <property type="evidence" value="ECO:0007669"/>
    <property type="project" value="InterPro"/>
</dbReference>
<dbReference type="AlphaFoldDB" id="A0A916NQA4"/>
<feature type="domain" description="PKD" evidence="5">
    <location>
        <begin position="714"/>
        <end position="791"/>
    </location>
</feature>
<dbReference type="SUPFAM" id="SSF141072">
    <property type="entry name" value="CalX-like"/>
    <property type="match status" value="1"/>
</dbReference>
<evidence type="ECO:0000256" key="1">
    <source>
        <dbReference type="ARBA" id="ARBA00022729"/>
    </source>
</evidence>
<protein>
    <recommendedName>
        <fullName evidence="9">PKD domain-containing protein</fullName>
    </recommendedName>
</protein>
<dbReference type="PROSITE" id="PS51841">
    <property type="entry name" value="LTD"/>
    <property type="match status" value="1"/>
</dbReference>
<dbReference type="Gene3D" id="2.60.40.2030">
    <property type="match status" value="1"/>
</dbReference>
<gene>
    <name evidence="7" type="ORF">CRYO30217_00720</name>
</gene>
<dbReference type="Pfam" id="PF18962">
    <property type="entry name" value="Por_Secre_tail"/>
    <property type="match status" value="1"/>
</dbReference>
<dbReference type="Proteomes" id="UP000683507">
    <property type="component" value="Chromosome"/>
</dbReference>
<dbReference type="SUPFAM" id="SSF49299">
    <property type="entry name" value="PKD domain"/>
    <property type="match status" value="2"/>
</dbReference>
<dbReference type="InterPro" id="IPR000601">
    <property type="entry name" value="PKD_dom"/>
</dbReference>
<keyword evidence="2" id="KW-0677">Repeat</keyword>
<proteinExistence type="predicted"/>
<dbReference type="InterPro" id="IPR001322">
    <property type="entry name" value="Lamin_tail_dom"/>
</dbReference>
<evidence type="ECO:0000259" key="5">
    <source>
        <dbReference type="PROSITE" id="PS50093"/>
    </source>
</evidence>
<dbReference type="Pfam" id="PF00932">
    <property type="entry name" value="LTD"/>
    <property type="match status" value="1"/>
</dbReference>
<evidence type="ECO:0000313" key="8">
    <source>
        <dbReference type="Proteomes" id="UP000683507"/>
    </source>
</evidence>
<evidence type="ECO:0000256" key="3">
    <source>
        <dbReference type="ARBA" id="ARBA00022837"/>
    </source>
</evidence>
<keyword evidence="8" id="KW-1185">Reference proteome</keyword>
<dbReference type="Pfam" id="PF18911">
    <property type="entry name" value="PKD_4"/>
    <property type="match status" value="1"/>
</dbReference>
<keyword evidence="3" id="KW-0106">Calcium</keyword>
<dbReference type="KEGG" id="ptan:CRYO30217_00720"/>
<reference evidence="7" key="1">
    <citation type="submission" date="2021-04" db="EMBL/GenBank/DDBJ databases">
        <authorList>
            <person name="Rodrigo-Torres L."/>
            <person name="Arahal R. D."/>
            <person name="Lucena T."/>
        </authorList>
    </citation>
    <scope>NUCLEOTIDE SEQUENCE</scope>
    <source>
        <strain evidence="7">AS29M-1</strain>
    </source>
</reference>
<evidence type="ECO:0000259" key="6">
    <source>
        <dbReference type="PROSITE" id="PS51841"/>
    </source>
</evidence>
<feature type="chain" id="PRO_5038080233" description="PKD domain-containing protein" evidence="4">
    <location>
        <begin position="22"/>
        <end position="874"/>
    </location>
</feature>
<dbReference type="EMBL" id="OU015584">
    <property type="protein sequence ID" value="CAG5078608.1"/>
    <property type="molecule type" value="Genomic_DNA"/>
</dbReference>
<keyword evidence="1 4" id="KW-0732">Signal</keyword>
<dbReference type="RefSeq" id="WP_310737123.1">
    <property type="nucleotide sequence ID" value="NZ_OU015584.1"/>
</dbReference>